<comment type="caution">
    <text evidence="1">The sequence shown here is derived from an EMBL/GenBank/DDBJ whole genome shotgun (WGS) entry which is preliminary data.</text>
</comment>
<sequence length="55" mass="5914">MALEFIHSVLASDEAAGVGETESYDLPVNPLSHILITMKYVQTAAAASTIPVFHR</sequence>
<gene>
    <name evidence="1" type="ORF">S12H4_21092</name>
</gene>
<reference evidence="1" key="1">
    <citation type="journal article" date="2014" name="Front. Microbiol.">
        <title>High frequency of phylogenetically diverse reductive dehalogenase-homologous genes in deep subseafloor sedimentary metagenomes.</title>
        <authorList>
            <person name="Kawai M."/>
            <person name="Futagami T."/>
            <person name="Toyoda A."/>
            <person name="Takaki Y."/>
            <person name="Nishi S."/>
            <person name="Hori S."/>
            <person name="Arai W."/>
            <person name="Tsubouchi T."/>
            <person name="Morono Y."/>
            <person name="Uchiyama I."/>
            <person name="Ito T."/>
            <person name="Fujiyama A."/>
            <person name="Inagaki F."/>
            <person name="Takami H."/>
        </authorList>
    </citation>
    <scope>NUCLEOTIDE SEQUENCE</scope>
    <source>
        <strain evidence="1">Expedition CK06-06</strain>
    </source>
</reference>
<feature type="non-terminal residue" evidence="1">
    <location>
        <position position="55"/>
    </location>
</feature>
<protein>
    <submittedName>
        <fullName evidence="1">Uncharacterized protein</fullName>
    </submittedName>
</protein>
<dbReference type="EMBL" id="BARW01010801">
    <property type="protein sequence ID" value="GAI80631.1"/>
    <property type="molecule type" value="Genomic_DNA"/>
</dbReference>
<evidence type="ECO:0000313" key="1">
    <source>
        <dbReference type="EMBL" id="GAI80631.1"/>
    </source>
</evidence>
<accession>X1SNB0</accession>
<dbReference type="AlphaFoldDB" id="X1SNB0"/>
<organism evidence="1">
    <name type="scientific">marine sediment metagenome</name>
    <dbReference type="NCBI Taxonomy" id="412755"/>
    <lineage>
        <taxon>unclassified sequences</taxon>
        <taxon>metagenomes</taxon>
        <taxon>ecological metagenomes</taxon>
    </lineage>
</organism>
<name>X1SNB0_9ZZZZ</name>
<proteinExistence type="predicted"/>